<dbReference type="EC" id="3.1.2.6" evidence="5"/>
<dbReference type="HOGENOM" id="CLU_030571_4_0_1"/>
<comment type="pathway">
    <text evidence="3">Secondary metabolite metabolism; methylglyoxal degradation; (R)-lactate from methylglyoxal: step 2/2.</text>
</comment>
<reference evidence="11 12" key="1">
    <citation type="journal article" date="2012" name="PLoS ONE">
        <title>Sequence and analysis of the genome of the pathogenic yeast Candida orthopsilosis.</title>
        <authorList>
            <person name="Riccombeni A."/>
            <person name="Vidanes G."/>
            <person name="Proux-Wera E."/>
            <person name="Wolfe K.H."/>
            <person name="Butler G."/>
        </authorList>
    </citation>
    <scope>NUCLEOTIDE SEQUENCE [LARGE SCALE GENOMIC DNA]</scope>
    <source>
        <strain evidence="11 12">Co 90-125</strain>
    </source>
</reference>
<protein>
    <recommendedName>
        <fullName evidence="5">hydroxyacylglutathione hydrolase</fullName>
        <ecNumber evidence="5">3.1.2.6</ecNumber>
    </recommendedName>
    <alternativeName>
        <fullName evidence="9">Glyoxalase II</fullName>
    </alternativeName>
</protein>
<dbReference type="Pfam" id="PF00753">
    <property type="entry name" value="Lactamase_B"/>
    <property type="match status" value="1"/>
</dbReference>
<dbReference type="PANTHER" id="PTHR11935">
    <property type="entry name" value="BETA LACTAMASE DOMAIN"/>
    <property type="match status" value="1"/>
</dbReference>
<proteinExistence type="inferred from homology"/>
<dbReference type="SUPFAM" id="SSF56281">
    <property type="entry name" value="Metallo-hydrolase/oxidoreductase"/>
    <property type="match status" value="1"/>
</dbReference>
<dbReference type="KEGG" id="cot:CORT_0C06460"/>
<dbReference type="Gene3D" id="3.60.15.10">
    <property type="entry name" value="Ribonuclease Z/Hydroxyacylglutathione hydrolase-like"/>
    <property type="match status" value="1"/>
</dbReference>
<evidence type="ECO:0000256" key="8">
    <source>
        <dbReference type="ARBA" id="ARBA00022833"/>
    </source>
</evidence>
<evidence type="ECO:0000256" key="4">
    <source>
        <dbReference type="ARBA" id="ARBA00006759"/>
    </source>
</evidence>
<dbReference type="AlphaFoldDB" id="H8X468"/>
<dbReference type="EMBL" id="HE681721">
    <property type="protein sequence ID" value="CCG26020.1"/>
    <property type="molecule type" value="Genomic_DNA"/>
</dbReference>
<name>H8X468_CANO9</name>
<feature type="domain" description="Metallo-beta-lactamase" evidence="10">
    <location>
        <begin position="34"/>
        <end position="197"/>
    </location>
</feature>
<evidence type="ECO:0000259" key="10">
    <source>
        <dbReference type="SMART" id="SM00849"/>
    </source>
</evidence>
<dbReference type="InterPro" id="IPR032282">
    <property type="entry name" value="HAGH_C"/>
</dbReference>
<evidence type="ECO:0000256" key="3">
    <source>
        <dbReference type="ARBA" id="ARBA00004963"/>
    </source>
</evidence>
<dbReference type="GeneID" id="14539474"/>
<comment type="similarity">
    <text evidence="4">Belongs to the metallo-beta-lactamase superfamily. Glyoxalase II family.</text>
</comment>
<dbReference type="eggNOG" id="KOG0813">
    <property type="taxonomic scope" value="Eukaryota"/>
</dbReference>
<dbReference type="CDD" id="cd07723">
    <property type="entry name" value="hydroxyacylglutathione_hydrolase_MBL-fold"/>
    <property type="match status" value="1"/>
</dbReference>
<dbReference type="RefSeq" id="XP_003868924.1">
    <property type="nucleotide sequence ID" value="XM_003868876.1"/>
</dbReference>
<keyword evidence="7" id="KW-0378">Hydrolase</keyword>
<dbReference type="GO" id="GO:0004416">
    <property type="term" value="F:hydroxyacylglutathione hydrolase activity"/>
    <property type="evidence" value="ECO:0007669"/>
    <property type="project" value="UniProtKB-EC"/>
</dbReference>
<evidence type="ECO:0000256" key="7">
    <source>
        <dbReference type="ARBA" id="ARBA00022801"/>
    </source>
</evidence>
<evidence type="ECO:0000256" key="9">
    <source>
        <dbReference type="ARBA" id="ARBA00031044"/>
    </source>
</evidence>
<keyword evidence="8" id="KW-0862">Zinc</keyword>
<evidence type="ECO:0000256" key="1">
    <source>
        <dbReference type="ARBA" id="ARBA00001623"/>
    </source>
</evidence>
<evidence type="ECO:0000313" key="11">
    <source>
        <dbReference type="EMBL" id="CCG26020.1"/>
    </source>
</evidence>
<keyword evidence="6" id="KW-0479">Metal-binding</keyword>
<dbReference type="InterPro" id="IPR001279">
    <property type="entry name" value="Metallo-B-lactamas"/>
</dbReference>
<sequence>MIFRSFTTSRVLNSITQFRKMHIESIPMRWGSGDNYSYLLIDDKSKNAWLIDSAVPEEVTSYINSKKLQYELKAIVNTHHHYDHSDGNPYFHKKYPDLPIIAGKDSPLVTYTPSHEEVIDLGDNLSITALHTPCHTQDSICYYVKDAKTGEKAVFTGDTLFISGCGRFFEGTGAEMNVALNKILAKLPKDTKVYPGHEYTKSNVKFSSKILQNDAIVKLKLFCEENEYTTGKSTIGDELQYNPFMRLTDPQVQEKTGLVDPDKVMDKLREMKNNS</sequence>
<dbReference type="Proteomes" id="UP000005018">
    <property type="component" value="Chromosome 3"/>
</dbReference>
<gene>
    <name evidence="11" type="ORF">CORT_0C06460</name>
</gene>
<evidence type="ECO:0000256" key="6">
    <source>
        <dbReference type="ARBA" id="ARBA00022723"/>
    </source>
</evidence>
<organism evidence="11 12">
    <name type="scientific">Candida orthopsilosis (strain 90-125)</name>
    <name type="common">Yeast</name>
    <dbReference type="NCBI Taxonomy" id="1136231"/>
    <lineage>
        <taxon>Eukaryota</taxon>
        <taxon>Fungi</taxon>
        <taxon>Dikarya</taxon>
        <taxon>Ascomycota</taxon>
        <taxon>Saccharomycotina</taxon>
        <taxon>Pichiomycetes</taxon>
        <taxon>Debaryomycetaceae</taxon>
        <taxon>Candida/Lodderomyces clade</taxon>
        <taxon>Candida</taxon>
    </lineage>
</organism>
<accession>H8X468</accession>
<dbReference type="InterPro" id="IPR035680">
    <property type="entry name" value="Clx_II_MBL"/>
</dbReference>
<dbReference type="Pfam" id="PF16123">
    <property type="entry name" value="HAGH_C"/>
    <property type="match status" value="1"/>
</dbReference>
<comment type="cofactor">
    <cofactor evidence="2">
        <name>Zn(2+)</name>
        <dbReference type="ChEBI" id="CHEBI:29105"/>
    </cofactor>
</comment>
<dbReference type="SMART" id="SM00849">
    <property type="entry name" value="Lactamase_B"/>
    <property type="match status" value="1"/>
</dbReference>
<dbReference type="InterPro" id="IPR036866">
    <property type="entry name" value="RibonucZ/Hydroxyglut_hydro"/>
</dbReference>
<dbReference type="PANTHER" id="PTHR11935:SF94">
    <property type="entry name" value="TENZING NORGAY, ISOFORM C"/>
    <property type="match status" value="1"/>
</dbReference>
<dbReference type="GO" id="GO:0046872">
    <property type="term" value="F:metal ion binding"/>
    <property type="evidence" value="ECO:0007669"/>
    <property type="project" value="UniProtKB-KW"/>
</dbReference>
<comment type="catalytic activity">
    <reaction evidence="1">
        <text>an S-(2-hydroxyacyl)glutathione + H2O = a 2-hydroxy carboxylate + glutathione + H(+)</text>
        <dbReference type="Rhea" id="RHEA:21864"/>
        <dbReference type="ChEBI" id="CHEBI:15377"/>
        <dbReference type="ChEBI" id="CHEBI:15378"/>
        <dbReference type="ChEBI" id="CHEBI:57925"/>
        <dbReference type="ChEBI" id="CHEBI:58896"/>
        <dbReference type="ChEBI" id="CHEBI:71261"/>
        <dbReference type="EC" id="3.1.2.6"/>
    </reaction>
</comment>
<keyword evidence="12" id="KW-1185">Reference proteome</keyword>
<evidence type="ECO:0000256" key="5">
    <source>
        <dbReference type="ARBA" id="ARBA00011917"/>
    </source>
</evidence>
<dbReference type="OrthoDB" id="515692at2759"/>
<evidence type="ECO:0000256" key="2">
    <source>
        <dbReference type="ARBA" id="ARBA00001947"/>
    </source>
</evidence>
<dbReference type="UniPathway" id="UPA00619">
    <property type="reaction ID" value="UER00676"/>
</dbReference>
<evidence type="ECO:0000313" key="12">
    <source>
        <dbReference type="Proteomes" id="UP000005018"/>
    </source>
</evidence>